<gene>
    <name evidence="1" type="ORF">NCTC12119_04890</name>
</gene>
<proteinExistence type="predicted"/>
<dbReference type="RefSeq" id="WP_115632090.1">
    <property type="nucleotide sequence ID" value="NZ_UIGI01000002.1"/>
</dbReference>
<evidence type="ECO:0000313" key="1">
    <source>
        <dbReference type="EMBL" id="SUY92860.1"/>
    </source>
</evidence>
<evidence type="ECO:0000313" key="2">
    <source>
        <dbReference type="Proteomes" id="UP000255528"/>
    </source>
</evidence>
<organism evidence="1 2">
    <name type="scientific">Buttiauxella agrestis</name>
    <dbReference type="NCBI Taxonomy" id="82977"/>
    <lineage>
        <taxon>Bacteria</taxon>
        <taxon>Pseudomonadati</taxon>
        <taxon>Pseudomonadota</taxon>
        <taxon>Gammaproteobacteria</taxon>
        <taxon>Enterobacterales</taxon>
        <taxon>Enterobacteriaceae</taxon>
        <taxon>Buttiauxella</taxon>
    </lineage>
</organism>
<dbReference type="AlphaFoldDB" id="A0A381KNC6"/>
<dbReference type="EMBL" id="UIGI01000002">
    <property type="protein sequence ID" value="SUY92860.1"/>
    <property type="molecule type" value="Genomic_DNA"/>
</dbReference>
<accession>A0A381KNC6</accession>
<protein>
    <submittedName>
        <fullName evidence="1">Uncharacterized protein</fullName>
    </submittedName>
</protein>
<sequence length="62" mass="6752">MNTITIFNTRFSNRAEAEDAGELYSVDVESNVSVNDVCTISDAVVNVLKANNGVKCQFVNPQ</sequence>
<dbReference type="Proteomes" id="UP000255528">
    <property type="component" value="Unassembled WGS sequence"/>
</dbReference>
<reference evidence="1 2" key="1">
    <citation type="submission" date="2018-06" db="EMBL/GenBank/DDBJ databases">
        <authorList>
            <consortium name="Pathogen Informatics"/>
            <person name="Doyle S."/>
        </authorList>
    </citation>
    <scope>NUCLEOTIDE SEQUENCE [LARGE SCALE GENOMIC DNA]</scope>
    <source>
        <strain evidence="1 2">NCTC12119</strain>
    </source>
</reference>
<name>A0A381KNC6_9ENTR</name>